<dbReference type="EMBL" id="CAJPDS010000004">
    <property type="protein sequence ID" value="CAF9906143.1"/>
    <property type="molecule type" value="Genomic_DNA"/>
</dbReference>
<feature type="region of interest" description="Disordered" evidence="1">
    <location>
        <begin position="521"/>
        <end position="579"/>
    </location>
</feature>
<feature type="compositionally biased region" description="Basic and acidic residues" evidence="1">
    <location>
        <begin position="468"/>
        <end position="480"/>
    </location>
</feature>
<feature type="region of interest" description="Disordered" evidence="1">
    <location>
        <begin position="1"/>
        <end position="49"/>
    </location>
</feature>
<feature type="compositionally biased region" description="Polar residues" evidence="1">
    <location>
        <begin position="649"/>
        <end position="664"/>
    </location>
</feature>
<accession>A0A8H3I621</accession>
<dbReference type="AlphaFoldDB" id="A0A8H3I621"/>
<dbReference type="Proteomes" id="UP000664521">
    <property type="component" value="Unassembled WGS sequence"/>
</dbReference>
<feature type="compositionally biased region" description="Basic residues" evidence="1">
    <location>
        <begin position="373"/>
        <end position="386"/>
    </location>
</feature>
<feature type="region of interest" description="Disordered" evidence="1">
    <location>
        <begin position="460"/>
        <end position="491"/>
    </location>
</feature>
<keyword evidence="3" id="KW-1185">Reference proteome</keyword>
<feature type="compositionally biased region" description="Polar residues" evidence="1">
    <location>
        <begin position="674"/>
        <end position="690"/>
    </location>
</feature>
<feature type="compositionally biased region" description="Basic and acidic residues" evidence="1">
    <location>
        <begin position="228"/>
        <end position="246"/>
    </location>
</feature>
<comment type="caution">
    <text evidence="2">The sequence shown here is derived from an EMBL/GenBank/DDBJ whole genome shotgun (WGS) entry which is preliminary data.</text>
</comment>
<evidence type="ECO:0000313" key="2">
    <source>
        <dbReference type="EMBL" id="CAF9906143.1"/>
    </source>
</evidence>
<protein>
    <submittedName>
        <fullName evidence="2">Uncharacterized protein</fullName>
    </submittedName>
</protein>
<proteinExistence type="predicted"/>
<reference evidence="2" key="1">
    <citation type="submission" date="2021-03" db="EMBL/GenBank/DDBJ databases">
        <authorList>
            <person name="Tagirdzhanova G."/>
        </authorList>
    </citation>
    <scope>NUCLEOTIDE SEQUENCE</scope>
</reference>
<feature type="compositionally biased region" description="Basic and acidic residues" evidence="1">
    <location>
        <begin position="355"/>
        <end position="367"/>
    </location>
</feature>
<feature type="region of interest" description="Disordered" evidence="1">
    <location>
        <begin position="217"/>
        <end position="248"/>
    </location>
</feature>
<feature type="compositionally biased region" description="Basic and acidic residues" evidence="1">
    <location>
        <begin position="171"/>
        <end position="181"/>
    </location>
</feature>
<sequence length="743" mass="81027">MPDERWKPLIGTPSKPPIPSNILVPDPSPARSLISDAESPTLLPPSPEASFVHRRRQGQYVPRPPVWKIYDYEEACADTYDAGEVTSSLQEKSTHYNWPLRLPGIDQGQLMADVFNSQPLIVNMMTGYRTEPFPEYHDTMAPIAASQDNPGVMQSNSLSKFEQKHKKSHDKKMTEKKRDTDGVSVYSARNTATVSTRSASTRDISEEALDRLHATIFTNPDPFAPKPQRPERTYSPEVSPKTKDPLRMYPGDEAQVVDIYDVPPPRIQDHPSLMSRSKSVAASGLTNHEAVIPPSSPEGQTKPFAQIPSRNALSGRVARFFAARPSIALSNRGALRAPVEVDEGATGANRSGKCAADHETLVQDSKSRTTAQPRKKTRAKDRKRTTLSRSVQLPTVTIPLQTVPLKIHVHVSDVPESQYLEAKIISAQPYHLPTEEQSTSSDLARLESLMQTREGLQSTLESLNGETTSREQTARFDGPDGKVPQGTQDATPIEMSGALAQESRRPRASMLQSFKKSIGRSFKPGKLFSRHSDSVTSGKPENVASSEDDHERTLSALRGPPRTPEPRSDPIPTSGSPANQAAIQSNAIMIATQSPSFSVNRWVQSQGSAQLRGEEDSGSQSMSRRAGNAERVNQPHQVVQPATREDSVPGNSYQHPDSTSNNDGTPAGGWAFGITSNPSSTQDHQPSQESEPPRDRNFAGSLGSDSIPAPPPVTRSMPIRLKKVAKENEGYGYTGFGGTAPSA</sequence>
<organism evidence="2 3">
    <name type="scientific">Heterodermia speciosa</name>
    <dbReference type="NCBI Taxonomy" id="116794"/>
    <lineage>
        <taxon>Eukaryota</taxon>
        <taxon>Fungi</taxon>
        <taxon>Dikarya</taxon>
        <taxon>Ascomycota</taxon>
        <taxon>Pezizomycotina</taxon>
        <taxon>Lecanoromycetes</taxon>
        <taxon>OSLEUM clade</taxon>
        <taxon>Lecanoromycetidae</taxon>
        <taxon>Caliciales</taxon>
        <taxon>Physciaceae</taxon>
        <taxon>Heterodermia</taxon>
    </lineage>
</organism>
<feature type="region of interest" description="Disordered" evidence="1">
    <location>
        <begin position="160"/>
        <end position="183"/>
    </location>
</feature>
<gene>
    <name evidence="2" type="ORF">HETSPECPRED_006076</name>
</gene>
<feature type="region of interest" description="Disordered" evidence="1">
    <location>
        <begin position="602"/>
        <end position="717"/>
    </location>
</feature>
<feature type="region of interest" description="Disordered" evidence="1">
    <location>
        <begin position="345"/>
        <end position="387"/>
    </location>
</feature>
<name>A0A8H3I621_9LECA</name>
<evidence type="ECO:0000313" key="3">
    <source>
        <dbReference type="Proteomes" id="UP000664521"/>
    </source>
</evidence>
<dbReference type="OrthoDB" id="5393875at2759"/>
<feature type="compositionally biased region" description="Polar residues" evidence="1">
    <location>
        <begin position="534"/>
        <end position="545"/>
    </location>
</feature>
<evidence type="ECO:0000256" key="1">
    <source>
        <dbReference type="SAM" id="MobiDB-lite"/>
    </source>
</evidence>